<dbReference type="Pfam" id="PF00149">
    <property type="entry name" value="Metallophos"/>
    <property type="match status" value="1"/>
</dbReference>
<dbReference type="PANTHER" id="PTHR10161:SF14">
    <property type="entry name" value="TARTRATE-RESISTANT ACID PHOSPHATASE TYPE 5"/>
    <property type="match status" value="1"/>
</dbReference>
<dbReference type="InterPro" id="IPR051558">
    <property type="entry name" value="Metallophosphoesterase_PAP"/>
</dbReference>
<keyword evidence="6" id="KW-1185">Reference proteome</keyword>
<dbReference type="InterPro" id="IPR029052">
    <property type="entry name" value="Metallo-depent_PP-like"/>
</dbReference>
<dbReference type="Gene3D" id="3.60.21.10">
    <property type="match status" value="1"/>
</dbReference>
<evidence type="ECO:0000313" key="6">
    <source>
        <dbReference type="Proteomes" id="UP001209570"/>
    </source>
</evidence>
<dbReference type="Proteomes" id="UP001209570">
    <property type="component" value="Unassembled WGS sequence"/>
</dbReference>
<dbReference type="SUPFAM" id="SSF56300">
    <property type="entry name" value="Metallo-dependent phosphatases"/>
    <property type="match status" value="1"/>
</dbReference>
<dbReference type="PANTHER" id="PTHR10161">
    <property type="entry name" value="TARTRATE-RESISTANT ACID PHOSPHATASE TYPE 5"/>
    <property type="match status" value="1"/>
</dbReference>
<evidence type="ECO:0000256" key="3">
    <source>
        <dbReference type="SAM" id="SignalP"/>
    </source>
</evidence>
<sequence>MLGVKTLCSLVLLATAASMSSAETPQLRGSNPVVDAAAESFANLEAFEEGVIELARKYGIALEDSTVAKEHVEHAADIMSNDLRVMNTANGPAKEEKDRASRCNLTVDASAPTSLQLKCNANKIRFAGIGDWGEKKTNSGLNAVRDALLGVADSLDFVVSVGDNFYSSGVSSITDSQWTNTWVSRYGIGSKLTMPWFSILGNHDHDGKPSAQIEYSKATQPGSKYWIMPDRIYTVDVSDSNGKKLKLVMTDTDAIADTDEAWVTKQITDASSEFALVFGHHHVFSAGGRGDNKNDKMKRLNSALQASKSKARAYLCGHEHDMQFLQSGKLDYFMFGGGGRKVDYGDESPGTNAKVQYYSRNYGFAIYDVDIAARTMSVTYHVFNKNGGKADTKVFKRSY</sequence>
<feature type="chain" id="PRO_5041923487" description="Calcineurin-like phosphoesterase domain-containing protein" evidence="3">
    <location>
        <begin position="23"/>
        <end position="399"/>
    </location>
</feature>
<proteinExistence type="predicted"/>
<accession>A0AAD5LR05</accession>
<dbReference type="GO" id="GO:0016787">
    <property type="term" value="F:hydrolase activity"/>
    <property type="evidence" value="ECO:0007669"/>
    <property type="project" value="UniProtKB-KW"/>
</dbReference>
<gene>
    <name evidence="5" type="ORF">P43SY_004565</name>
</gene>
<keyword evidence="1 3" id="KW-0732">Signal</keyword>
<evidence type="ECO:0000256" key="1">
    <source>
        <dbReference type="ARBA" id="ARBA00022729"/>
    </source>
</evidence>
<evidence type="ECO:0000256" key="2">
    <source>
        <dbReference type="ARBA" id="ARBA00022801"/>
    </source>
</evidence>
<dbReference type="EMBL" id="JAKCXM010000029">
    <property type="protein sequence ID" value="KAJ0406740.1"/>
    <property type="molecule type" value="Genomic_DNA"/>
</dbReference>
<feature type="signal peptide" evidence="3">
    <location>
        <begin position="1"/>
        <end position="22"/>
    </location>
</feature>
<evidence type="ECO:0000259" key="4">
    <source>
        <dbReference type="Pfam" id="PF00149"/>
    </source>
</evidence>
<keyword evidence="2" id="KW-0378">Hydrolase</keyword>
<dbReference type="InterPro" id="IPR004843">
    <property type="entry name" value="Calcineurin-like_PHP"/>
</dbReference>
<feature type="domain" description="Calcineurin-like phosphoesterase" evidence="4">
    <location>
        <begin position="124"/>
        <end position="321"/>
    </location>
</feature>
<evidence type="ECO:0000313" key="5">
    <source>
        <dbReference type="EMBL" id="KAJ0406740.1"/>
    </source>
</evidence>
<comment type="caution">
    <text evidence="5">The sequence shown here is derived from an EMBL/GenBank/DDBJ whole genome shotgun (WGS) entry which is preliminary data.</text>
</comment>
<protein>
    <recommendedName>
        <fullName evidence="4">Calcineurin-like phosphoesterase domain-containing protein</fullName>
    </recommendedName>
</protein>
<dbReference type="AlphaFoldDB" id="A0AAD5LR05"/>
<organism evidence="5 6">
    <name type="scientific">Pythium insidiosum</name>
    <name type="common">Pythiosis disease agent</name>
    <dbReference type="NCBI Taxonomy" id="114742"/>
    <lineage>
        <taxon>Eukaryota</taxon>
        <taxon>Sar</taxon>
        <taxon>Stramenopiles</taxon>
        <taxon>Oomycota</taxon>
        <taxon>Peronosporomycetes</taxon>
        <taxon>Pythiales</taxon>
        <taxon>Pythiaceae</taxon>
        <taxon>Pythium</taxon>
    </lineage>
</organism>
<name>A0AAD5LR05_PYTIN</name>
<reference evidence="5" key="1">
    <citation type="submission" date="2021-12" db="EMBL/GenBank/DDBJ databases">
        <title>Prjna785345.</title>
        <authorList>
            <person name="Rujirawat T."/>
            <person name="Krajaejun T."/>
        </authorList>
    </citation>
    <scope>NUCLEOTIDE SEQUENCE</scope>
    <source>
        <strain evidence="5">Pi057C3</strain>
    </source>
</reference>